<dbReference type="PANTHER" id="PTHR10587">
    <property type="entry name" value="GLYCOSYL TRANSFERASE-RELATED"/>
    <property type="match status" value="1"/>
</dbReference>
<evidence type="ECO:0000259" key="2">
    <source>
        <dbReference type="PROSITE" id="PS51677"/>
    </source>
</evidence>
<dbReference type="EMBL" id="BMMZ01000002">
    <property type="protein sequence ID" value="GGL56247.1"/>
    <property type="molecule type" value="Genomic_DNA"/>
</dbReference>
<dbReference type="InterPro" id="IPR050248">
    <property type="entry name" value="Polysacc_deacetylase_ArnD"/>
</dbReference>
<evidence type="ECO:0000313" key="4">
    <source>
        <dbReference type="Proteomes" id="UP000613840"/>
    </source>
</evidence>
<dbReference type="GO" id="GO:0005975">
    <property type="term" value="P:carbohydrate metabolic process"/>
    <property type="evidence" value="ECO:0007669"/>
    <property type="project" value="InterPro"/>
</dbReference>
<evidence type="ECO:0000313" key="3">
    <source>
        <dbReference type="EMBL" id="GGL56247.1"/>
    </source>
</evidence>
<dbReference type="Gene3D" id="3.20.20.370">
    <property type="entry name" value="Glycoside hydrolase/deacetylase"/>
    <property type="match status" value="1"/>
</dbReference>
<dbReference type="AlphaFoldDB" id="A0A917S423"/>
<dbReference type="InterPro" id="IPR002509">
    <property type="entry name" value="NODB_dom"/>
</dbReference>
<sequence>MINVTAAPEDKMTKTESGPVVPLGQLSHPQAPPTGGTFTAADTWPRILPRRLSRLAAIYCVDTADPVIGLSYDDGPHPEHTPRILDLLAERGLHASFYVLSRHVRQFPDVARRIVADGHEIQLHGDTHDSLLTMSVPEAVRRMRRARTEVEDVIGREITWFRPPYGAHTAPQVAAIRAVLGLPTVVWSSDAKDWIDDEIGAIVDRALAGVFSGGVLLLHDNRGDPHTLRAGERLPNFDKAAVLAGVLDRFAAQGLAVRTVGELISSYPPVRRVAPIRAPRRL</sequence>
<dbReference type="SUPFAM" id="SSF88713">
    <property type="entry name" value="Glycoside hydrolase/deacetylase"/>
    <property type="match status" value="1"/>
</dbReference>
<keyword evidence="4" id="KW-1185">Reference proteome</keyword>
<dbReference type="CDD" id="cd10959">
    <property type="entry name" value="CE4_NodB_like_3"/>
    <property type="match status" value="1"/>
</dbReference>
<gene>
    <name evidence="3" type="ORF">GCM10011575_13330</name>
</gene>
<comment type="caution">
    <text evidence="3">The sequence shown here is derived from an EMBL/GenBank/DDBJ whole genome shotgun (WGS) entry which is preliminary data.</text>
</comment>
<dbReference type="Pfam" id="PF01522">
    <property type="entry name" value="Polysacc_deac_1"/>
    <property type="match status" value="1"/>
</dbReference>
<reference evidence="3" key="2">
    <citation type="submission" date="2020-09" db="EMBL/GenBank/DDBJ databases">
        <authorList>
            <person name="Sun Q."/>
            <person name="Zhou Y."/>
        </authorList>
    </citation>
    <scope>NUCLEOTIDE SEQUENCE</scope>
    <source>
        <strain evidence="3">CGMCC 4.7306</strain>
    </source>
</reference>
<feature type="domain" description="NodB homology" evidence="2">
    <location>
        <begin position="66"/>
        <end position="249"/>
    </location>
</feature>
<accession>A0A917S423</accession>
<organism evidence="3 4">
    <name type="scientific">Microlunatus endophyticus</name>
    <dbReference type="NCBI Taxonomy" id="1716077"/>
    <lineage>
        <taxon>Bacteria</taxon>
        <taxon>Bacillati</taxon>
        <taxon>Actinomycetota</taxon>
        <taxon>Actinomycetes</taxon>
        <taxon>Propionibacteriales</taxon>
        <taxon>Propionibacteriaceae</taxon>
        <taxon>Microlunatus</taxon>
    </lineage>
</organism>
<dbReference type="PANTHER" id="PTHR10587:SF137">
    <property type="entry name" value="4-DEOXY-4-FORMAMIDO-L-ARABINOSE-PHOSPHOUNDECAPRENOL DEFORMYLASE ARND-RELATED"/>
    <property type="match status" value="1"/>
</dbReference>
<protein>
    <submittedName>
        <fullName evidence="3">Polysaccharide deacetylase familiy protein</fullName>
    </submittedName>
</protein>
<evidence type="ECO:0000256" key="1">
    <source>
        <dbReference type="SAM" id="MobiDB-lite"/>
    </source>
</evidence>
<dbReference type="GO" id="GO:0016810">
    <property type="term" value="F:hydrolase activity, acting on carbon-nitrogen (but not peptide) bonds"/>
    <property type="evidence" value="ECO:0007669"/>
    <property type="project" value="InterPro"/>
</dbReference>
<name>A0A917S423_9ACTN</name>
<feature type="region of interest" description="Disordered" evidence="1">
    <location>
        <begin position="1"/>
        <end position="38"/>
    </location>
</feature>
<dbReference type="InterPro" id="IPR011330">
    <property type="entry name" value="Glyco_hydro/deAcase_b/a-brl"/>
</dbReference>
<proteinExistence type="predicted"/>
<dbReference type="Proteomes" id="UP000613840">
    <property type="component" value="Unassembled WGS sequence"/>
</dbReference>
<reference evidence="3" key="1">
    <citation type="journal article" date="2014" name="Int. J. Syst. Evol. Microbiol.">
        <title>Complete genome sequence of Corynebacterium casei LMG S-19264T (=DSM 44701T), isolated from a smear-ripened cheese.</title>
        <authorList>
            <consortium name="US DOE Joint Genome Institute (JGI-PGF)"/>
            <person name="Walter F."/>
            <person name="Albersmeier A."/>
            <person name="Kalinowski J."/>
            <person name="Ruckert C."/>
        </authorList>
    </citation>
    <scope>NUCLEOTIDE SEQUENCE</scope>
    <source>
        <strain evidence="3">CGMCC 4.7306</strain>
    </source>
</reference>
<dbReference type="PROSITE" id="PS51677">
    <property type="entry name" value="NODB"/>
    <property type="match status" value="1"/>
</dbReference>